<comment type="caution">
    <text evidence="2">The sequence shown here is derived from an EMBL/GenBank/DDBJ whole genome shotgun (WGS) entry which is preliminary data.</text>
</comment>
<dbReference type="AlphaFoldDB" id="A0A4E0QRI6"/>
<dbReference type="InterPro" id="IPR027417">
    <property type="entry name" value="P-loop_NTPase"/>
</dbReference>
<dbReference type="EMBL" id="JSZA02000108">
    <property type="protein sequence ID" value="TGO02580.1"/>
    <property type="molecule type" value="Genomic_DNA"/>
</dbReference>
<dbReference type="InterPro" id="IPR003959">
    <property type="entry name" value="ATPase_AAA_core"/>
</dbReference>
<evidence type="ECO:0000313" key="3">
    <source>
        <dbReference type="Proteomes" id="UP000030428"/>
    </source>
</evidence>
<keyword evidence="3" id="KW-1185">Reference proteome</keyword>
<evidence type="ECO:0000259" key="1">
    <source>
        <dbReference type="Pfam" id="PF13304"/>
    </source>
</evidence>
<dbReference type="GO" id="GO:0005524">
    <property type="term" value="F:ATP binding"/>
    <property type="evidence" value="ECO:0007669"/>
    <property type="project" value="InterPro"/>
</dbReference>
<sequence>MIASNEANLNHHIIKGKSENDIALLRTSIIYGANASGKSNLIKAMAFARHFIVNGVPKNENIEVHHFKLDKRQQPSRFEFEFRYNSKQYAYGFVIDKKQVNEEWLFEIGHQSEVSIFERSQNGIRFNFAYDILNLSKIAKQELLYEANHTRKNLLFLTNCKEREIEPFEMIYKWFDEVLNIILPTSKPVNIAIQSHTDFKMFFSHILKSFDLGIKKIILKRLILKTRRKYQRQLRKKSGKIFLTGKIKHILYPRLNFL</sequence>
<evidence type="ECO:0000313" key="2">
    <source>
        <dbReference type="EMBL" id="TGO02580.1"/>
    </source>
</evidence>
<gene>
    <name evidence="2" type="ORF">PN36_22835</name>
</gene>
<feature type="domain" description="ATPase AAA-type core" evidence="1">
    <location>
        <begin position="29"/>
        <end position="219"/>
    </location>
</feature>
<accession>A0A4E0QRI6</accession>
<reference evidence="2 3" key="1">
    <citation type="journal article" date="2016" name="Front. Microbiol.">
        <title>Single-Cell (Meta-)Genomics of a Dimorphic Candidatus Thiomargarita nelsonii Reveals Genomic Plasticity.</title>
        <authorList>
            <person name="Flood B.E."/>
            <person name="Fliss P."/>
            <person name="Jones D.S."/>
            <person name="Dick G.J."/>
            <person name="Jain S."/>
            <person name="Kaster A.K."/>
            <person name="Winkel M."/>
            <person name="Mussmann M."/>
            <person name="Bailey J."/>
        </authorList>
    </citation>
    <scope>NUCLEOTIDE SEQUENCE [LARGE SCALE GENOMIC DNA]</scope>
    <source>
        <strain evidence="2">Hydrate Ridge</strain>
    </source>
</reference>
<dbReference type="Proteomes" id="UP000030428">
    <property type="component" value="Unassembled WGS sequence"/>
</dbReference>
<proteinExistence type="predicted"/>
<organism evidence="2 3">
    <name type="scientific">Candidatus Thiomargarita nelsonii</name>
    <dbReference type="NCBI Taxonomy" id="1003181"/>
    <lineage>
        <taxon>Bacteria</taxon>
        <taxon>Pseudomonadati</taxon>
        <taxon>Pseudomonadota</taxon>
        <taxon>Gammaproteobacteria</taxon>
        <taxon>Thiotrichales</taxon>
        <taxon>Thiotrichaceae</taxon>
        <taxon>Thiomargarita</taxon>
    </lineage>
</organism>
<dbReference type="Pfam" id="PF13304">
    <property type="entry name" value="AAA_21"/>
    <property type="match status" value="1"/>
</dbReference>
<dbReference type="Gene3D" id="3.40.50.300">
    <property type="entry name" value="P-loop containing nucleotide triphosphate hydrolases"/>
    <property type="match status" value="1"/>
</dbReference>
<name>A0A4E0QRI6_9GAMM</name>
<dbReference type="SUPFAM" id="SSF52540">
    <property type="entry name" value="P-loop containing nucleoside triphosphate hydrolases"/>
    <property type="match status" value="1"/>
</dbReference>
<protein>
    <recommendedName>
        <fullName evidence="1">ATPase AAA-type core domain-containing protein</fullName>
    </recommendedName>
</protein>
<dbReference type="GO" id="GO:0016887">
    <property type="term" value="F:ATP hydrolysis activity"/>
    <property type="evidence" value="ECO:0007669"/>
    <property type="project" value="InterPro"/>
</dbReference>